<dbReference type="Proteomes" id="UP000739411">
    <property type="component" value="Unassembled WGS sequence"/>
</dbReference>
<dbReference type="NCBIfam" id="TIGR00243">
    <property type="entry name" value="Dxr"/>
    <property type="match status" value="1"/>
</dbReference>
<evidence type="ECO:0000256" key="8">
    <source>
        <dbReference type="ARBA" id="ARBA00048543"/>
    </source>
</evidence>
<feature type="binding site" evidence="9">
    <location>
        <position position="153"/>
    </location>
    <ligand>
        <name>1-deoxy-D-xylulose 5-phosphate</name>
        <dbReference type="ChEBI" id="CHEBI:57792"/>
    </ligand>
</feature>
<dbReference type="PIRSF" id="PIRSF006205">
    <property type="entry name" value="Dxp_reductismrs"/>
    <property type="match status" value="1"/>
</dbReference>
<protein>
    <recommendedName>
        <fullName evidence="9">1-deoxy-D-xylulose 5-phosphate reductoisomerase</fullName>
        <shortName evidence="9">DXP reductoisomerase</shortName>
        <ecNumber evidence="9">1.1.1.267</ecNumber>
    </recommendedName>
    <alternativeName>
        <fullName evidence="9">1-deoxyxylulose-5-phosphate reductoisomerase</fullName>
    </alternativeName>
    <alternativeName>
        <fullName evidence="9">2-C-methyl-D-erythritol 4-phosphate synthase</fullName>
    </alternativeName>
</protein>
<dbReference type="SUPFAM" id="SSF51735">
    <property type="entry name" value="NAD(P)-binding Rossmann-fold domains"/>
    <property type="match status" value="1"/>
</dbReference>
<feature type="binding site" evidence="9">
    <location>
        <position position="126"/>
    </location>
    <ligand>
        <name>NADPH</name>
        <dbReference type="ChEBI" id="CHEBI:57783"/>
    </ligand>
</feature>
<evidence type="ECO:0000259" key="12">
    <source>
        <dbReference type="Pfam" id="PF13288"/>
    </source>
</evidence>
<name>A0A935KA79_9RHOO</name>
<dbReference type="Gene3D" id="3.40.50.720">
    <property type="entry name" value="NAD(P)-binding Rossmann-like Domain"/>
    <property type="match status" value="1"/>
</dbReference>
<evidence type="ECO:0000313" key="14">
    <source>
        <dbReference type="Proteomes" id="UP000739411"/>
    </source>
</evidence>
<feature type="binding site" evidence="9">
    <location>
        <position position="15"/>
    </location>
    <ligand>
        <name>NADPH</name>
        <dbReference type="ChEBI" id="CHEBI:57783"/>
    </ligand>
</feature>
<dbReference type="HAMAP" id="MF_00183">
    <property type="entry name" value="DXP_reductoisom"/>
    <property type="match status" value="1"/>
</dbReference>
<dbReference type="PANTHER" id="PTHR30525:SF0">
    <property type="entry name" value="1-DEOXY-D-XYLULOSE 5-PHOSPHATE REDUCTOISOMERASE, CHLOROPLASTIC"/>
    <property type="match status" value="1"/>
</dbReference>
<comment type="function">
    <text evidence="9">Catalyzes the NADPH-dependent rearrangement and reduction of 1-deoxy-D-xylulose-5-phosphate (DXP) to 2-C-methyl-D-erythritol 4-phosphate (MEP).</text>
</comment>
<evidence type="ECO:0000256" key="4">
    <source>
        <dbReference type="ARBA" id="ARBA00022857"/>
    </source>
</evidence>
<feature type="domain" description="1-deoxy-D-xylulose 5-phosphate reductoisomerase C-terminal" evidence="11">
    <location>
        <begin position="148"/>
        <end position="236"/>
    </location>
</feature>
<keyword evidence="4 9" id="KW-0521">NADP</keyword>
<evidence type="ECO:0000256" key="7">
    <source>
        <dbReference type="ARBA" id="ARBA00023229"/>
    </source>
</evidence>
<keyword evidence="5 9" id="KW-0560">Oxidoreductase</keyword>
<evidence type="ECO:0000256" key="3">
    <source>
        <dbReference type="ARBA" id="ARBA00022723"/>
    </source>
</evidence>
<feature type="binding site" evidence="9">
    <location>
        <position position="128"/>
    </location>
    <ligand>
        <name>NADPH</name>
        <dbReference type="ChEBI" id="CHEBI:57783"/>
    </ligand>
</feature>
<dbReference type="FunFam" id="3.40.50.720:FF:000045">
    <property type="entry name" value="1-deoxy-D-xylulose 5-phosphate reductoisomerase"/>
    <property type="match status" value="1"/>
</dbReference>
<dbReference type="GO" id="GO:0070402">
    <property type="term" value="F:NADPH binding"/>
    <property type="evidence" value="ECO:0007669"/>
    <property type="project" value="InterPro"/>
</dbReference>
<reference evidence="13 14" key="1">
    <citation type="submission" date="2020-10" db="EMBL/GenBank/DDBJ databases">
        <title>Connecting structure to function with the recovery of over 1000 high-quality activated sludge metagenome-assembled genomes encoding full-length rRNA genes using long-read sequencing.</title>
        <authorList>
            <person name="Singleton C.M."/>
            <person name="Petriglieri F."/>
            <person name="Kristensen J.M."/>
            <person name="Kirkegaard R.H."/>
            <person name="Michaelsen T.Y."/>
            <person name="Andersen M.H."/>
            <person name="Karst S.M."/>
            <person name="Dueholm M.S."/>
            <person name="Nielsen P.H."/>
            <person name="Albertsen M."/>
        </authorList>
    </citation>
    <scope>NUCLEOTIDE SEQUENCE [LARGE SCALE GENOMIC DNA]</scope>
    <source>
        <strain evidence="13">EsbW_18-Q3-R4-48_BATAC.463</strain>
    </source>
</reference>
<dbReference type="Gene3D" id="1.10.1740.10">
    <property type="match status" value="1"/>
</dbReference>
<feature type="binding site" evidence="9">
    <location>
        <position position="127"/>
    </location>
    <ligand>
        <name>1-deoxy-D-xylulose 5-phosphate</name>
        <dbReference type="ChEBI" id="CHEBI:57792"/>
    </ligand>
</feature>
<evidence type="ECO:0000256" key="1">
    <source>
        <dbReference type="ARBA" id="ARBA00005094"/>
    </source>
</evidence>
<feature type="binding site" evidence="9">
    <location>
        <position position="228"/>
    </location>
    <ligand>
        <name>1-deoxy-D-xylulose 5-phosphate</name>
        <dbReference type="ChEBI" id="CHEBI:57792"/>
    </ligand>
</feature>
<dbReference type="Pfam" id="PF13288">
    <property type="entry name" value="DXPR_C"/>
    <property type="match status" value="1"/>
</dbReference>
<dbReference type="SUPFAM" id="SSF69055">
    <property type="entry name" value="1-deoxy-D-xylulose-5-phosphate reductoisomerase, C-terminal domain"/>
    <property type="match status" value="1"/>
</dbReference>
<comment type="pathway">
    <text evidence="1 9">Isoprenoid biosynthesis; isopentenyl diphosphate biosynthesis via DXP pathway; isopentenyl diphosphate from 1-deoxy-D-xylulose 5-phosphate: step 1/6.</text>
</comment>
<comment type="caution">
    <text evidence="9">Lacks conserved residue(s) required for the propagation of feature annotation.</text>
</comment>
<dbReference type="GO" id="GO:0030145">
    <property type="term" value="F:manganese ion binding"/>
    <property type="evidence" value="ECO:0007669"/>
    <property type="project" value="TreeGrafter"/>
</dbReference>
<accession>A0A935KA79</accession>
<feature type="binding site" evidence="9">
    <location>
        <position position="14"/>
    </location>
    <ligand>
        <name>NADPH</name>
        <dbReference type="ChEBI" id="CHEBI:57783"/>
    </ligand>
</feature>
<keyword evidence="6 9" id="KW-0464">Manganese</keyword>
<feature type="binding site" evidence="9">
    <location>
        <position position="224"/>
    </location>
    <ligand>
        <name>1-deoxy-D-xylulose 5-phosphate</name>
        <dbReference type="ChEBI" id="CHEBI:57792"/>
    </ligand>
</feature>
<dbReference type="Pfam" id="PF02670">
    <property type="entry name" value="DXP_reductoisom"/>
    <property type="match status" value="1"/>
</dbReference>
<feature type="binding site" evidence="9">
    <location>
        <position position="212"/>
    </location>
    <ligand>
        <name>NADPH</name>
        <dbReference type="ChEBI" id="CHEBI:57783"/>
    </ligand>
</feature>
<evidence type="ECO:0000256" key="9">
    <source>
        <dbReference type="HAMAP-Rule" id="MF_00183"/>
    </source>
</evidence>
<evidence type="ECO:0000256" key="5">
    <source>
        <dbReference type="ARBA" id="ARBA00023002"/>
    </source>
</evidence>
<dbReference type="InterPro" id="IPR036169">
    <property type="entry name" value="DXPR_C_sf"/>
</dbReference>
<keyword evidence="9" id="KW-0460">Magnesium</keyword>
<dbReference type="PANTHER" id="PTHR30525">
    <property type="entry name" value="1-DEOXY-D-XYLULOSE 5-PHOSPHATE REDUCTOISOMERASE"/>
    <property type="match status" value="1"/>
</dbReference>
<dbReference type="NCBIfam" id="NF009114">
    <property type="entry name" value="PRK12464.1"/>
    <property type="match status" value="1"/>
</dbReference>
<feature type="binding site" evidence="9">
    <location>
        <position position="12"/>
    </location>
    <ligand>
        <name>NADPH</name>
        <dbReference type="ChEBI" id="CHEBI:57783"/>
    </ligand>
</feature>
<gene>
    <name evidence="9" type="primary">dxr</name>
    <name evidence="13" type="ORF">IPJ38_11450</name>
</gene>
<comment type="similarity">
    <text evidence="2 9">Belongs to the DXR family.</text>
</comment>
<feature type="binding site" evidence="9">
    <location>
        <position position="183"/>
    </location>
    <ligand>
        <name>1-deoxy-D-xylulose 5-phosphate</name>
        <dbReference type="ChEBI" id="CHEBI:57792"/>
    </ligand>
</feature>
<feature type="binding site" evidence="9">
    <location>
        <position position="154"/>
    </location>
    <ligand>
        <name>Mn(2+)</name>
        <dbReference type="ChEBI" id="CHEBI:29035"/>
    </ligand>
</feature>
<dbReference type="Pfam" id="PF08436">
    <property type="entry name" value="DXP_redisom_C"/>
    <property type="match status" value="1"/>
</dbReference>
<feature type="binding site" evidence="9">
    <location>
        <position position="219"/>
    </location>
    <ligand>
        <name>1-deoxy-D-xylulose 5-phosphate</name>
        <dbReference type="ChEBI" id="CHEBI:57792"/>
    </ligand>
</feature>
<dbReference type="GO" id="GO:0051484">
    <property type="term" value="P:isopentenyl diphosphate biosynthetic process, methylerythritol 4-phosphate pathway involved in terpenoid biosynthetic process"/>
    <property type="evidence" value="ECO:0007669"/>
    <property type="project" value="UniProtKB-ARBA"/>
</dbReference>
<feature type="domain" description="1-deoxy-D-xylulose 5-phosphate reductoisomerase N-terminal" evidence="10">
    <location>
        <begin position="6"/>
        <end position="134"/>
    </location>
</feature>
<dbReference type="EC" id="1.1.1.267" evidence="9"/>
<feature type="binding site" evidence="9">
    <location>
        <position position="228"/>
    </location>
    <ligand>
        <name>Mn(2+)</name>
        <dbReference type="ChEBI" id="CHEBI:29035"/>
    </ligand>
</feature>
<dbReference type="EMBL" id="JADJMS010000022">
    <property type="protein sequence ID" value="MBK7415620.1"/>
    <property type="molecule type" value="Genomic_DNA"/>
</dbReference>
<comment type="cofactor">
    <cofactor evidence="9">
        <name>Mg(2+)</name>
        <dbReference type="ChEBI" id="CHEBI:18420"/>
    </cofactor>
    <cofactor evidence="9">
        <name>Mn(2+)</name>
        <dbReference type="ChEBI" id="CHEBI:29035"/>
    </cofactor>
</comment>
<comment type="caution">
    <text evidence="13">The sequence shown here is derived from an EMBL/GenBank/DDBJ whole genome shotgun (WGS) entry which is preliminary data.</text>
</comment>
<evidence type="ECO:0000259" key="10">
    <source>
        <dbReference type="Pfam" id="PF02670"/>
    </source>
</evidence>
<dbReference type="InterPro" id="IPR013512">
    <property type="entry name" value="DXP_reductoisomerase_N"/>
</dbReference>
<feature type="binding site" evidence="9">
    <location>
        <position position="225"/>
    </location>
    <ligand>
        <name>1-deoxy-D-xylulose 5-phosphate</name>
        <dbReference type="ChEBI" id="CHEBI:57792"/>
    </ligand>
</feature>
<keyword evidence="7 9" id="KW-0414">Isoprene biosynthesis</keyword>
<feature type="binding site" evidence="9">
    <location>
        <position position="154"/>
    </location>
    <ligand>
        <name>1-deoxy-D-xylulose 5-phosphate</name>
        <dbReference type="ChEBI" id="CHEBI:57792"/>
    </ligand>
</feature>
<feature type="domain" description="DXP reductoisomerase C-terminal" evidence="12">
    <location>
        <begin position="268"/>
        <end position="384"/>
    </location>
</feature>
<evidence type="ECO:0000256" key="6">
    <source>
        <dbReference type="ARBA" id="ARBA00023211"/>
    </source>
</evidence>
<organism evidence="13 14">
    <name type="scientific">Candidatus Dechloromonas phosphorivorans</name>
    <dbReference type="NCBI Taxonomy" id="2899244"/>
    <lineage>
        <taxon>Bacteria</taxon>
        <taxon>Pseudomonadati</taxon>
        <taxon>Pseudomonadota</taxon>
        <taxon>Betaproteobacteria</taxon>
        <taxon>Rhodocyclales</taxon>
        <taxon>Azonexaceae</taxon>
        <taxon>Dechloromonas</taxon>
    </lineage>
</organism>
<dbReference type="AlphaFoldDB" id="A0A935KA79"/>
<feature type="binding site" evidence="9">
    <location>
        <position position="206"/>
    </location>
    <ligand>
        <name>1-deoxy-D-xylulose 5-phosphate</name>
        <dbReference type="ChEBI" id="CHEBI:57792"/>
    </ligand>
</feature>
<feature type="binding site" evidence="9">
    <location>
        <position position="13"/>
    </location>
    <ligand>
        <name>NADPH</name>
        <dbReference type="ChEBI" id="CHEBI:57783"/>
    </ligand>
</feature>
<dbReference type="InterPro" id="IPR026877">
    <property type="entry name" value="DXPR_C"/>
</dbReference>
<dbReference type="NCBIfam" id="NF003938">
    <property type="entry name" value="PRK05447.1-1"/>
    <property type="match status" value="1"/>
</dbReference>
<proteinExistence type="inferred from homology"/>
<evidence type="ECO:0000256" key="2">
    <source>
        <dbReference type="ARBA" id="ARBA00006825"/>
    </source>
</evidence>
<dbReference type="InterPro" id="IPR003821">
    <property type="entry name" value="DXP_reductoisomerase"/>
</dbReference>
<dbReference type="InterPro" id="IPR013644">
    <property type="entry name" value="DXP_reductoisomerase_C"/>
</dbReference>
<feature type="binding site" evidence="9">
    <location>
        <position position="152"/>
    </location>
    <ligand>
        <name>Mn(2+)</name>
        <dbReference type="ChEBI" id="CHEBI:29035"/>
    </ligand>
</feature>
<comment type="catalytic activity">
    <reaction evidence="8">
        <text>2-C-methyl-D-erythritol 4-phosphate + NADP(+) = 1-deoxy-D-xylulose 5-phosphate + NADPH + H(+)</text>
        <dbReference type="Rhea" id="RHEA:13717"/>
        <dbReference type="ChEBI" id="CHEBI:15378"/>
        <dbReference type="ChEBI" id="CHEBI:57783"/>
        <dbReference type="ChEBI" id="CHEBI:57792"/>
        <dbReference type="ChEBI" id="CHEBI:58262"/>
        <dbReference type="ChEBI" id="CHEBI:58349"/>
        <dbReference type="EC" id="1.1.1.267"/>
    </reaction>
    <physiologicalReaction direction="right-to-left" evidence="8">
        <dbReference type="Rhea" id="RHEA:13719"/>
    </physiologicalReaction>
</comment>
<evidence type="ECO:0000259" key="11">
    <source>
        <dbReference type="Pfam" id="PF08436"/>
    </source>
</evidence>
<dbReference type="SUPFAM" id="SSF55347">
    <property type="entry name" value="Glyceraldehyde-3-phosphate dehydrogenase-like, C-terminal domain"/>
    <property type="match status" value="1"/>
</dbReference>
<dbReference type="GO" id="GO:0030604">
    <property type="term" value="F:1-deoxy-D-xylulose-5-phosphate reductoisomerase activity"/>
    <property type="evidence" value="ECO:0007669"/>
    <property type="project" value="UniProtKB-UniRule"/>
</dbReference>
<keyword evidence="3 9" id="KW-0479">Metal-binding</keyword>
<dbReference type="InterPro" id="IPR036291">
    <property type="entry name" value="NAD(P)-bd_dom_sf"/>
</dbReference>
<evidence type="ECO:0000313" key="13">
    <source>
        <dbReference type="EMBL" id="MBK7415620.1"/>
    </source>
</evidence>
<sequence>MTLQNITILGSTGSIGVSTLEVMRRHPDRYRAFALCAHSQVDKLFAQCREFQPRFAVLRDARLALKLKDLCRSAGLSTEVRYGVEALIELSSLPEVDAVMAAIVGSAGLEPTLAAARAGKKIMLANKEVLVMAGELFMHAVREHGATLLPVDSEHNAIFQALPADFSRGMEACGVRRILLTASGGPFREKALDELHHVTPEAACAHPNWVMGPKISVDSASMMNKGLEVIEAHWLFAAPPEQIQVVIHPQSVIHSAVEYSDGSVLAQMGNPDMRTSIAFALAYPERIVSGVDSLDLFKIARLDFYQPDFERFRCLRLAYDALHQGGTAPAILNAANEVAVAAFLDRQLPFLGISQLIESILAILPGGPEGSLGDVLAADAEARHEAHRMIKEQLFT</sequence>